<evidence type="ECO:0000256" key="2">
    <source>
        <dbReference type="ARBA" id="ARBA00022658"/>
    </source>
</evidence>
<dbReference type="Proteomes" id="UP000472265">
    <property type="component" value="Chromosome 9"/>
</dbReference>
<dbReference type="InterPro" id="IPR027357">
    <property type="entry name" value="DOCKER_dom"/>
</dbReference>
<evidence type="ECO:0000313" key="9">
    <source>
        <dbReference type="Proteomes" id="UP000472265"/>
    </source>
</evidence>
<proteinExistence type="inferred from homology"/>
<dbReference type="PROSITE" id="PS50003">
    <property type="entry name" value="PH_DOMAIN"/>
    <property type="match status" value="1"/>
</dbReference>
<dbReference type="InterPro" id="IPR037809">
    <property type="entry name" value="C2_Dock-D"/>
</dbReference>
<feature type="domain" description="C2 DOCK-type" evidence="6">
    <location>
        <begin position="611"/>
        <end position="788"/>
    </location>
</feature>
<dbReference type="InterPro" id="IPR001849">
    <property type="entry name" value="PH_domain"/>
</dbReference>
<reference evidence="8" key="2">
    <citation type="submission" date="2025-08" db="UniProtKB">
        <authorList>
            <consortium name="Ensembl"/>
        </authorList>
    </citation>
    <scope>IDENTIFICATION</scope>
</reference>
<dbReference type="Pfam" id="PF11878">
    <property type="entry name" value="DOCK_C-D_N"/>
    <property type="match status" value="1"/>
</dbReference>
<dbReference type="PROSITE" id="PS51651">
    <property type="entry name" value="DOCKER"/>
    <property type="match status" value="1"/>
</dbReference>
<gene>
    <name evidence="8" type="primary">DOCK9</name>
    <name evidence="8" type="synonym">zmp:0000001200</name>
</gene>
<dbReference type="SUPFAM" id="SSF48371">
    <property type="entry name" value="ARM repeat"/>
    <property type="match status" value="1"/>
</dbReference>
<dbReference type="SMART" id="SM00233">
    <property type="entry name" value="PH"/>
    <property type="match status" value="1"/>
</dbReference>
<dbReference type="Gene3D" id="1.25.40.410">
    <property type="match status" value="1"/>
</dbReference>
<dbReference type="GeneTree" id="ENSGT00940000155972"/>
<dbReference type="Ensembl" id="ENSSAUT00010035530.1">
    <property type="protein sequence ID" value="ENSSAUP00010033721.1"/>
    <property type="gene ID" value="ENSSAUG00010013677.1"/>
</dbReference>
<dbReference type="PANTHER" id="PTHR23317">
    <property type="entry name" value="DEDICATOR OF CYTOKINESIS DOCK"/>
    <property type="match status" value="1"/>
</dbReference>
<dbReference type="InterPro" id="IPR043162">
    <property type="entry name" value="DOCK_C_lobe_C"/>
</dbReference>
<evidence type="ECO:0000259" key="5">
    <source>
        <dbReference type="PROSITE" id="PS50003"/>
    </source>
</evidence>
<dbReference type="Pfam" id="PF20422">
    <property type="entry name" value="DHR-2_Lobe_B"/>
    <property type="match status" value="1"/>
</dbReference>
<dbReference type="InterPro" id="IPR046769">
    <property type="entry name" value="DOCKER_Lobe_A"/>
</dbReference>
<dbReference type="GO" id="GO:0007264">
    <property type="term" value="P:small GTPase-mediated signal transduction"/>
    <property type="evidence" value="ECO:0007669"/>
    <property type="project" value="InterPro"/>
</dbReference>
<feature type="region of interest" description="Disordered" evidence="4">
    <location>
        <begin position="1231"/>
        <end position="1250"/>
    </location>
</feature>
<evidence type="ECO:0000256" key="4">
    <source>
        <dbReference type="SAM" id="MobiDB-lite"/>
    </source>
</evidence>
<dbReference type="InterPro" id="IPR021816">
    <property type="entry name" value="DOCK_C/D_N"/>
</dbReference>
<dbReference type="PROSITE" id="PS51650">
    <property type="entry name" value="C2_DOCK"/>
    <property type="match status" value="1"/>
</dbReference>
<dbReference type="FunFam" id="1.25.40.410:FF:000001">
    <property type="entry name" value="dedicator of cytokinesis protein 9 isoform X2"/>
    <property type="match status" value="1"/>
</dbReference>
<feature type="domain" description="DOCKER" evidence="7">
    <location>
        <begin position="1575"/>
        <end position="2008"/>
    </location>
</feature>
<dbReference type="Pfam" id="PF00169">
    <property type="entry name" value="PH"/>
    <property type="match status" value="1"/>
</dbReference>
<dbReference type="Gene3D" id="1.20.58.740">
    <property type="match status" value="1"/>
</dbReference>
<dbReference type="CDD" id="cd13267">
    <property type="entry name" value="PH_DOCK-D"/>
    <property type="match status" value="1"/>
</dbReference>
<organism evidence="8 9">
    <name type="scientific">Sparus aurata</name>
    <name type="common">Gilthead sea bream</name>
    <dbReference type="NCBI Taxonomy" id="8175"/>
    <lineage>
        <taxon>Eukaryota</taxon>
        <taxon>Metazoa</taxon>
        <taxon>Chordata</taxon>
        <taxon>Craniata</taxon>
        <taxon>Vertebrata</taxon>
        <taxon>Euteleostomi</taxon>
        <taxon>Actinopterygii</taxon>
        <taxon>Neopterygii</taxon>
        <taxon>Teleostei</taxon>
        <taxon>Neoteleostei</taxon>
        <taxon>Acanthomorphata</taxon>
        <taxon>Eupercaria</taxon>
        <taxon>Spariformes</taxon>
        <taxon>Sparidae</taxon>
        <taxon>Sparus</taxon>
    </lineage>
</organism>
<evidence type="ECO:0000259" key="7">
    <source>
        <dbReference type="PROSITE" id="PS51651"/>
    </source>
</evidence>
<keyword evidence="1" id="KW-0597">Phosphoprotein</keyword>
<dbReference type="InterPro" id="IPR016024">
    <property type="entry name" value="ARM-type_fold"/>
</dbReference>
<evidence type="ECO:0000256" key="3">
    <source>
        <dbReference type="PROSITE-ProRule" id="PRU00983"/>
    </source>
</evidence>
<feature type="domain" description="PH" evidence="5">
    <location>
        <begin position="165"/>
        <end position="272"/>
    </location>
</feature>
<dbReference type="InterPro" id="IPR011993">
    <property type="entry name" value="PH-like_dom_sf"/>
</dbReference>
<comment type="similarity">
    <text evidence="3">Belongs to the DOCK family.</text>
</comment>
<dbReference type="Pfam" id="PF06920">
    <property type="entry name" value="DHR-2_Lobe_A"/>
    <property type="match status" value="1"/>
</dbReference>
<dbReference type="SUPFAM" id="SSF50729">
    <property type="entry name" value="PH domain-like"/>
    <property type="match status" value="1"/>
</dbReference>
<evidence type="ECO:0000259" key="6">
    <source>
        <dbReference type="PROSITE" id="PS51650"/>
    </source>
</evidence>
<dbReference type="CDD" id="cd08697">
    <property type="entry name" value="C2_Dock-D"/>
    <property type="match status" value="1"/>
</dbReference>
<keyword evidence="2" id="KW-0344">Guanine-nucleotide releasing factor</keyword>
<evidence type="ECO:0000313" key="8">
    <source>
        <dbReference type="Ensembl" id="ENSSAUP00010033721.1"/>
    </source>
</evidence>
<keyword evidence="9" id="KW-1185">Reference proteome</keyword>
<dbReference type="GO" id="GO:0005085">
    <property type="term" value="F:guanyl-nucleotide exchange factor activity"/>
    <property type="evidence" value="ECO:0007669"/>
    <property type="project" value="UniProtKB-KW"/>
</dbReference>
<dbReference type="InterPro" id="IPR043161">
    <property type="entry name" value="DOCK_C_lobe_A"/>
</dbReference>
<dbReference type="InterPro" id="IPR046773">
    <property type="entry name" value="DOCKER_Lobe_C"/>
</dbReference>
<dbReference type="FunFam" id="1.20.58.740:FF:000001">
    <property type="entry name" value="dedicator of cytokinesis protein 9 isoform X1"/>
    <property type="match status" value="1"/>
</dbReference>
<dbReference type="FunFam" id="2.30.29.30:FF:000016">
    <property type="entry name" value="dedicator of cytokinesis protein 9 isoform X1"/>
    <property type="match status" value="1"/>
</dbReference>
<protein>
    <submittedName>
        <fullName evidence="8">Dedicator of cytokinesis 9</fullName>
    </submittedName>
</protein>
<sequence>MGCTTSTVVFDGLRTVLERNCSGYICKGAAEPIGPSEAERALSRRESRVLPTPRILKVKPKVIEPLDYENVLVQRKTQILSDVLRDMLQFPLEDFEISTLRRQGRTLFPTVPENAEREAQSLFVQECIKTYKSDWHVHEQYQCVLNSPMFFVLQDTASLGSQKGGISKHGWLYKGNMNSAISVTMRSFKRRYFHLTQLGDGSYNLNFYKDEKISKEPKGTIFLDSCMGVVQNNKVRRFAFELKMQDKSTYLLASDSEGEMEDWINTLNKILHSSFEIAMQEKRNGEIHDDDVSSISVSGFNLLRMCLSSPQSTRDIESRMRSETRLKLFTLDPDTQKLDFSGIEPDVKQFEEKFGKRVLVNCNDLSFNLQSCVAENEEGPTTNVEPFYVTLSLFDIQNGRKISSDFHVDLNHPSVRGLVPSNNSQCVSLSPQGVFSVTCPHPDIFLVARIEKVLQGGINHCAEPYMKSSDSTKVAQKVLKNAKLACSRLGQYRMPFAWAARPLFRDASGTLDKSARFSALYRQDSNKLSNEDMLKLLADFRKPEKMAKLPVILGNLDVTIDNVAPDLTNCVTSSYIPVKQFDVSEKTNVFFEVEEFVPCIAKCSQPFTIYNNHLYVYPKHLKYDSQKSFAKARNIAVCIEFKDSDEEEAVSLKCIYGRPGGPLFTKHAFAAVLHHQHNPEFYDEYKIELPTQLHEKHHLLFTFYHVSCDNNSKASTKKRDLVETQVGYAWLPLLKDGRVIMNENQIPVAANLPAGYLSCQEGASKHSGPEVKWVDGGRPLFKVSSHLVSTVYTQDQHLHNFFHHCQSVAPAPQVTGGELVKYLKSLHAMESHVMIKFLPTTLNQLFRVLTSATQEDVAVNVTRVMIHIVAQCHEEGLEHYLRSYVKFVFKTEPHTSTTTRAVHEELAKAMTAILKPSTDFLTSNKLLKYSWYFFEALVKSMAQYLTESCKVKLSRNQRFSASFHHTVETLVNMMMPHITQKYKDNLDAARNANHSLAVFIKRCFNLMDRGFVFKQINNYFNCFMPGDPKTLFEFRFEFLRVVCNHEHYVPLNLPMPFGKGRILRFQDLQLDYSLTDDFCKNHFLVGMLLREVSAALQEFREIRQNAIQVLKGLMIKHTFDDRYTSKSQQARLATLYLPLFGLLQENVNRLNVKEVSPFPINQSNNVREPSNSLLTNALMTPPRSSTFLDTSLHKDVFGAISGTSSPHTSSTPNINSVRHADSRGSLISIDSANSLPEKNNDKGNSLDKNQPASALGSTLLRCDKLDQAEIKSLLMCFLHVLKSMSEDALFTYWNKATSADLMDFFTLVEVCLHQFRYMGKRYIARAGMMHARLQQLSSLDNSYTFNHTYSHSDADVLNQSLLEANIATEVCLTVLDTLSIFIMGFKTQLCSDHGHSPLMKKVFEVHLCFLRINQSETALKQVFTSLRTFIYKFPCTFFEGRADMCAAFCYEILKCCNSKLSSIRSDAAHLLYFLMKSNFDYTGRKSFVRTHLQVVIAVSQLIADVIGIGSTRFQQSLSIINNCANSDKTIKNTAFPSDVKDLTKRIRTVLMATAQMKEHERDPEMLVDLQYSLAKSYASTPELRKTWLDSMARIHVKNGDLSEAAMCYVHVAALVAEYLRRKGALIICMIKQGCSAFRVVTPNIDEEAAMMEDVGMQDVHFNEDVLMELLEECADGLWKAERYELISDIYKLIIPIYEKRRDFEKLAHLYDTLHRAYSKVTEVMHTGKRLLGTYFRVAFFGQGFFEDEDGKEYIYKEPKFTPLSEISQRLLKLYSDKFGQENVKMIQDSGRINPKDLDSKYAYIQVTHVTPYLEEKELTDRKTDFEKSHNIRRFVFEMPFTISGKKQGGVEEQCKRRTILTTTHCFPYVKKRIAVMYQHHTDLSPIEVAIDEMSKKVAEIKQLCSSSEVDMIRLQLKLQGSISVQVNAGPLAYARAFLDDASAKKYPDNKVKQLKEVFSRHFVEACGHGLGINERLIKEDQQEYHDEMKANYRDLARELSIIMHEQISPVEDGMKSVLPDSLHIFNAISGTPTSAIIQGIPSSSSVV</sequence>
<dbReference type="InterPro" id="IPR035892">
    <property type="entry name" value="C2_domain_sf"/>
</dbReference>
<dbReference type="Pfam" id="PF14429">
    <property type="entry name" value="DOCK-C2"/>
    <property type="match status" value="1"/>
</dbReference>
<evidence type="ECO:0000256" key="1">
    <source>
        <dbReference type="ARBA" id="ARBA00022553"/>
    </source>
</evidence>
<reference evidence="8" key="3">
    <citation type="submission" date="2025-09" db="UniProtKB">
        <authorList>
            <consortium name="Ensembl"/>
        </authorList>
    </citation>
    <scope>IDENTIFICATION</scope>
</reference>
<dbReference type="CDD" id="cd11698">
    <property type="entry name" value="DHR2_DOCK9"/>
    <property type="match status" value="1"/>
</dbReference>
<dbReference type="InterPro" id="IPR046770">
    <property type="entry name" value="DOCKER_Lobe_B"/>
</dbReference>
<dbReference type="Pfam" id="PF20421">
    <property type="entry name" value="DHR-2_Lobe_C"/>
    <property type="match status" value="1"/>
</dbReference>
<accession>A0A671WAT7</accession>
<dbReference type="PANTHER" id="PTHR23317:SF77">
    <property type="entry name" value="DEDICATOR OF CYTOKINESIS PROTEIN 9"/>
    <property type="match status" value="1"/>
</dbReference>
<dbReference type="InterPro" id="IPR027007">
    <property type="entry name" value="C2_DOCK-type_domain"/>
</dbReference>
<dbReference type="InterPro" id="IPR026791">
    <property type="entry name" value="DOCK"/>
</dbReference>
<name>A0A671WAT7_SPAAU</name>
<reference evidence="8" key="1">
    <citation type="submission" date="2021-04" db="EMBL/GenBank/DDBJ databases">
        <authorList>
            <consortium name="Wellcome Sanger Institute Data Sharing"/>
        </authorList>
    </citation>
    <scope>NUCLEOTIDE SEQUENCE [LARGE SCALE GENOMIC DNA]</scope>
</reference>
<dbReference type="Gene3D" id="2.30.29.30">
    <property type="entry name" value="Pleckstrin-homology domain (PH domain)/Phosphotyrosine-binding domain (PTB)"/>
    <property type="match status" value="1"/>
</dbReference>
<dbReference type="Gene3D" id="2.60.40.150">
    <property type="entry name" value="C2 domain"/>
    <property type="match status" value="1"/>
</dbReference>